<keyword evidence="6" id="KW-0472">Membrane</keyword>
<dbReference type="PROSITE" id="PS51764">
    <property type="entry name" value="GH26"/>
    <property type="match status" value="1"/>
</dbReference>
<dbReference type="SUPFAM" id="SSF51445">
    <property type="entry name" value="(Trans)glycosidases"/>
    <property type="match status" value="1"/>
</dbReference>
<dbReference type="EMBL" id="BABT02000056">
    <property type="protein sequence ID" value="GAA95168.1"/>
    <property type="molecule type" value="Genomic_DNA"/>
</dbReference>
<keyword evidence="9" id="KW-1185">Reference proteome</keyword>
<evidence type="ECO:0000256" key="6">
    <source>
        <dbReference type="SAM" id="Phobius"/>
    </source>
</evidence>
<keyword evidence="2 4" id="KW-0378">Hydrolase</keyword>
<gene>
    <name evidence="8" type="primary">Mo01823</name>
    <name evidence="8" type="ORF">E5Q_01823</name>
</gene>
<feature type="region of interest" description="Disordered" evidence="5">
    <location>
        <begin position="492"/>
        <end position="516"/>
    </location>
</feature>
<keyword evidence="6" id="KW-0812">Transmembrane</keyword>
<dbReference type="GO" id="GO:0006080">
    <property type="term" value="P:substituted mannan metabolic process"/>
    <property type="evidence" value="ECO:0007669"/>
    <property type="project" value="InterPro"/>
</dbReference>
<name>G7DX58_MIXOS</name>
<dbReference type="AlphaFoldDB" id="G7DX58"/>
<organism evidence="8 9">
    <name type="scientific">Mixia osmundae (strain CBS 9802 / IAM 14324 / JCM 22182 / KY 12970)</name>
    <dbReference type="NCBI Taxonomy" id="764103"/>
    <lineage>
        <taxon>Eukaryota</taxon>
        <taxon>Fungi</taxon>
        <taxon>Dikarya</taxon>
        <taxon>Basidiomycota</taxon>
        <taxon>Pucciniomycotina</taxon>
        <taxon>Mixiomycetes</taxon>
        <taxon>Mixiales</taxon>
        <taxon>Mixiaceae</taxon>
        <taxon>Mixia</taxon>
    </lineage>
</organism>
<sequence>MASASTSAQSRISKPRRHSRIDPTSQRQTRKGTRQAALEPSDITQSALPSECHLGLVCPCHLISDLEHEGTPDEPRGGQAKNVRRAVAASIVSGDDSQPIRHHSSRKASPLLSMTWLLLVGLCLALIKPVAAQSALYEPAGEGVLFGAWLNTSSGDVPTAFNARLGYNASVFQIAQQIPMLAYNYTTGAGGPAPEYHIEQSFTDAGVFLTVYPSTLASVTAQDLTDLGNQLLNYTVTYNRTCFLRWAPEMQGLWNPYGQQPTEYVALWKIMYPAIKAIAPNTAIVWAPNTGQSYPYGQTAPTNAADLAALDTNGDGQYDNADDPFSPYYPGDAYVDWIGMSVYYKGPNHQNLNVPQTGGFCSSEIHNLDPDTGVVNVVDFYETYCTKAGKACMLAESGSAYHETVAGGSSQLAMQQAWWQDCMLNTTFYDANPRLKLIMQFEYEKLETDGGTADLRDYRLTNATDVLAAFQQDLGTTADRFVWAGFRQPPAAIPTTGRPTDLPGQTQPATSTGPPALATVRNTQTSFPSLFFESSAGRSYALAYAAASASMMAVIGATAFMSKAL</sequence>
<reference evidence="8 9" key="1">
    <citation type="journal article" date="2011" name="J. Gen. Appl. Microbiol.">
        <title>Draft genome sequencing of the enigmatic basidiomycete Mixia osmundae.</title>
        <authorList>
            <person name="Nishida H."/>
            <person name="Nagatsuka Y."/>
            <person name="Sugiyama J."/>
        </authorList>
    </citation>
    <scope>NUCLEOTIDE SEQUENCE [LARGE SCALE GENOMIC DNA]</scope>
    <source>
        <strain evidence="9">CBS 9802 / IAM 14324 / JCM 22182 / KY 12970</strain>
    </source>
</reference>
<keyword evidence="3 4" id="KW-0326">Glycosidase</keyword>
<evidence type="ECO:0000256" key="1">
    <source>
        <dbReference type="ARBA" id="ARBA00007754"/>
    </source>
</evidence>
<feature type="compositionally biased region" description="Polar residues" evidence="5">
    <location>
        <begin position="503"/>
        <end position="513"/>
    </location>
</feature>
<dbReference type="OrthoDB" id="428177at2759"/>
<dbReference type="InParanoid" id="G7DX58"/>
<dbReference type="RefSeq" id="XP_014565885.1">
    <property type="nucleotide sequence ID" value="XM_014710399.1"/>
</dbReference>
<evidence type="ECO:0000256" key="4">
    <source>
        <dbReference type="PROSITE-ProRule" id="PRU01100"/>
    </source>
</evidence>
<dbReference type="Gene3D" id="3.20.20.80">
    <property type="entry name" value="Glycosidases"/>
    <property type="match status" value="1"/>
</dbReference>
<dbReference type="PANTHER" id="PTHR40079">
    <property type="entry name" value="MANNAN ENDO-1,4-BETA-MANNOSIDASE E-RELATED"/>
    <property type="match status" value="1"/>
</dbReference>
<dbReference type="eggNOG" id="ENOG502RQ70">
    <property type="taxonomic scope" value="Eukaryota"/>
</dbReference>
<feature type="region of interest" description="Disordered" evidence="5">
    <location>
        <begin position="1"/>
        <end position="44"/>
    </location>
</feature>
<dbReference type="STRING" id="764103.G7DX58"/>
<evidence type="ECO:0000259" key="7">
    <source>
        <dbReference type="PROSITE" id="PS51764"/>
    </source>
</evidence>
<feature type="active site" description="Proton donor" evidence="4">
    <location>
        <position position="249"/>
    </location>
</feature>
<dbReference type="Proteomes" id="UP000009131">
    <property type="component" value="Unassembled WGS sequence"/>
</dbReference>
<dbReference type="PANTHER" id="PTHR40079:SF4">
    <property type="entry name" value="GH26 DOMAIN-CONTAINING PROTEIN-RELATED"/>
    <property type="match status" value="1"/>
</dbReference>
<feature type="active site" description="Nucleophile" evidence="4">
    <location>
        <position position="396"/>
    </location>
</feature>
<feature type="compositionally biased region" description="Polar residues" evidence="5">
    <location>
        <begin position="1"/>
        <end position="12"/>
    </location>
</feature>
<evidence type="ECO:0000256" key="5">
    <source>
        <dbReference type="SAM" id="MobiDB-lite"/>
    </source>
</evidence>
<dbReference type="OMA" id="ESGSAYH"/>
<dbReference type="InterPro" id="IPR017853">
    <property type="entry name" value="GH"/>
</dbReference>
<evidence type="ECO:0000313" key="8">
    <source>
        <dbReference type="EMBL" id="GAA95168.1"/>
    </source>
</evidence>
<evidence type="ECO:0000256" key="3">
    <source>
        <dbReference type="ARBA" id="ARBA00023295"/>
    </source>
</evidence>
<dbReference type="InterPro" id="IPR000805">
    <property type="entry name" value="Glyco_hydro_26"/>
</dbReference>
<protein>
    <recommendedName>
        <fullName evidence="7">GH26 domain-containing protein</fullName>
    </recommendedName>
</protein>
<dbReference type="InterPro" id="IPR022790">
    <property type="entry name" value="GH26_dom"/>
</dbReference>
<evidence type="ECO:0000313" key="9">
    <source>
        <dbReference type="Proteomes" id="UP000009131"/>
    </source>
</evidence>
<proteinExistence type="inferred from homology"/>
<feature type="transmembrane region" description="Helical" evidence="6">
    <location>
        <begin position="541"/>
        <end position="561"/>
    </location>
</feature>
<keyword evidence="6" id="KW-1133">Transmembrane helix</keyword>
<evidence type="ECO:0000256" key="2">
    <source>
        <dbReference type="ARBA" id="ARBA00022801"/>
    </source>
</evidence>
<accession>G7DX58</accession>
<comment type="similarity">
    <text evidence="1 4">Belongs to the glycosyl hydrolase 26 family.</text>
</comment>
<feature type="domain" description="GH26" evidence="7">
    <location>
        <begin position="113"/>
        <end position="450"/>
    </location>
</feature>
<dbReference type="HOGENOM" id="CLU_035157_0_0_1"/>
<comment type="caution">
    <text evidence="8">The sequence shown here is derived from an EMBL/GenBank/DDBJ whole genome shotgun (WGS) entry which is preliminary data.</text>
</comment>
<dbReference type="GO" id="GO:0016985">
    <property type="term" value="F:mannan endo-1,4-beta-mannosidase activity"/>
    <property type="evidence" value="ECO:0007669"/>
    <property type="project" value="InterPro"/>
</dbReference>
<reference evidence="8 9" key="2">
    <citation type="journal article" date="2012" name="Open Biol.">
        <title>Characteristics of nucleosomes and linker DNA regions on the genome of the basidiomycete Mixia osmundae revealed by mono- and dinucleosome mapping.</title>
        <authorList>
            <person name="Nishida H."/>
            <person name="Kondo S."/>
            <person name="Matsumoto T."/>
            <person name="Suzuki Y."/>
            <person name="Yoshikawa H."/>
            <person name="Taylor T.D."/>
            <person name="Sugiyama J."/>
        </authorList>
    </citation>
    <scope>NUCLEOTIDE SEQUENCE [LARGE SCALE GENOMIC DNA]</scope>
    <source>
        <strain evidence="9">CBS 9802 / IAM 14324 / JCM 22182 / KY 12970</strain>
    </source>
</reference>